<organism evidence="2 3">
    <name type="scientific">Ancylobacter radicis</name>
    <dbReference type="NCBI Taxonomy" id="2836179"/>
    <lineage>
        <taxon>Bacteria</taxon>
        <taxon>Pseudomonadati</taxon>
        <taxon>Pseudomonadota</taxon>
        <taxon>Alphaproteobacteria</taxon>
        <taxon>Hyphomicrobiales</taxon>
        <taxon>Xanthobacteraceae</taxon>
        <taxon>Ancylobacter</taxon>
    </lineage>
</organism>
<dbReference type="EMBL" id="JAHCQH010000004">
    <property type="protein sequence ID" value="MBS9475731.1"/>
    <property type="molecule type" value="Genomic_DNA"/>
</dbReference>
<reference evidence="2" key="1">
    <citation type="submission" date="2021-05" db="EMBL/GenBank/DDBJ databases">
        <authorList>
            <person name="Sun Q."/>
            <person name="Inoue M."/>
        </authorList>
    </citation>
    <scope>NUCLEOTIDE SEQUENCE</scope>
    <source>
        <strain evidence="2">VKM B-3255</strain>
    </source>
</reference>
<dbReference type="Pfam" id="PF00149">
    <property type="entry name" value="Metallophos"/>
    <property type="match status" value="1"/>
</dbReference>
<evidence type="ECO:0000259" key="1">
    <source>
        <dbReference type="Pfam" id="PF00149"/>
    </source>
</evidence>
<accession>A0ABS5R237</accession>
<dbReference type="InterPro" id="IPR029052">
    <property type="entry name" value="Metallo-depent_PP-like"/>
</dbReference>
<comment type="caution">
    <text evidence="2">The sequence shown here is derived from an EMBL/GenBank/DDBJ whole genome shotgun (WGS) entry which is preliminary data.</text>
</comment>
<dbReference type="PANTHER" id="PTHR42850">
    <property type="entry name" value="METALLOPHOSPHOESTERASE"/>
    <property type="match status" value="1"/>
</dbReference>
<dbReference type="SUPFAM" id="SSF56300">
    <property type="entry name" value="Metallo-dependent phosphatases"/>
    <property type="match status" value="1"/>
</dbReference>
<dbReference type="Gene3D" id="3.60.21.10">
    <property type="match status" value="1"/>
</dbReference>
<proteinExistence type="predicted"/>
<name>A0ABS5R237_9HYPH</name>
<dbReference type="InterPro" id="IPR004843">
    <property type="entry name" value="Calcineurin-like_PHP"/>
</dbReference>
<evidence type="ECO:0000313" key="2">
    <source>
        <dbReference type="EMBL" id="MBS9475731.1"/>
    </source>
</evidence>
<dbReference type="PANTHER" id="PTHR42850:SF4">
    <property type="entry name" value="ZINC-DEPENDENT ENDOPOLYPHOSPHATASE"/>
    <property type="match status" value="1"/>
</dbReference>
<dbReference type="Proteomes" id="UP001166585">
    <property type="component" value="Unassembled WGS sequence"/>
</dbReference>
<evidence type="ECO:0000313" key="3">
    <source>
        <dbReference type="Proteomes" id="UP001166585"/>
    </source>
</evidence>
<feature type="domain" description="Calcineurin-like phosphoesterase" evidence="1">
    <location>
        <begin position="23"/>
        <end position="214"/>
    </location>
</feature>
<gene>
    <name evidence="2" type="ORF">KIP89_01235</name>
</gene>
<dbReference type="InterPro" id="IPR050126">
    <property type="entry name" value="Ap4A_hydrolase"/>
</dbReference>
<sequence>MLFSRFRAPAAAPTMYRIPEGERVYATGDIHGRYDLLSRLLDDALRDMGTGAAGVTSQFVFLGDYIDRGADTRRVLDCLIKGRSASGWVCLKGNHEAMLLDALDGRRDWSSWLANGGVETLFSYGLLARDYMTAGRTSELREAVLEAMPAEHLAFLRDLPASHVVGGYFFCHAGIRPGLPLDRQTEDDLLWIRDVFVDSGDDHGKRIVHGHTPVMVPDVRPNRVNVDTGAYLTHRLSCAVLEGPDVRFLHT</sequence>
<protein>
    <submittedName>
        <fullName evidence="2">Serine/threonine protein phosphatase</fullName>
    </submittedName>
</protein>
<dbReference type="CDD" id="cd00144">
    <property type="entry name" value="MPP_PPP_family"/>
    <property type="match status" value="1"/>
</dbReference>
<keyword evidence="3" id="KW-1185">Reference proteome</keyword>